<protein>
    <recommendedName>
        <fullName evidence="4">Solute-binding protein family 3/N-terminal domain-containing protein</fullName>
    </recommendedName>
</protein>
<dbReference type="AlphaFoldDB" id="A0A3D8M571"/>
<dbReference type="Proteomes" id="UP000256561">
    <property type="component" value="Unassembled WGS sequence"/>
</dbReference>
<evidence type="ECO:0000256" key="1">
    <source>
        <dbReference type="SAM" id="SignalP"/>
    </source>
</evidence>
<evidence type="ECO:0000313" key="2">
    <source>
        <dbReference type="EMBL" id="RDV24887.1"/>
    </source>
</evidence>
<evidence type="ECO:0008006" key="4">
    <source>
        <dbReference type="Google" id="ProtNLM"/>
    </source>
</evidence>
<accession>A0A3D8M571</accession>
<dbReference type="EMBL" id="QRHA01000008">
    <property type="protein sequence ID" value="RDV24887.1"/>
    <property type="molecule type" value="Genomic_DNA"/>
</dbReference>
<sequence length="227" mass="25631">MNTRYFFGKVKLLLFALALWPAMAHCSDTTLRIGYYPHYQIEKYRSLIERSYQRLGFDIQFVAIVSSQRSLLELEKGNIDAELMRSAATASECGDAVILEPPLLTAQVMLLCKQPAPCTPEVLSNPENTVIATNAQLKYWPADKQDELQANLVTIENVQSVYGMFSQGRYDYALVSIEGNTPPEMQVSFSHVNLHQVNGYHILNRKYEHLSALLTDAIKAEMQQPQG</sequence>
<keyword evidence="1" id="KW-0732">Signal</keyword>
<gene>
    <name evidence="2" type="ORF">DXV75_12520</name>
</gene>
<evidence type="ECO:0000313" key="3">
    <source>
        <dbReference type="Proteomes" id="UP000256561"/>
    </source>
</evidence>
<dbReference type="SUPFAM" id="SSF53850">
    <property type="entry name" value="Periplasmic binding protein-like II"/>
    <property type="match status" value="1"/>
</dbReference>
<organism evidence="2 3">
    <name type="scientific">Alteromonas aestuariivivens</name>
    <dbReference type="NCBI Taxonomy" id="1938339"/>
    <lineage>
        <taxon>Bacteria</taxon>
        <taxon>Pseudomonadati</taxon>
        <taxon>Pseudomonadota</taxon>
        <taxon>Gammaproteobacteria</taxon>
        <taxon>Alteromonadales</taxon>
        <taxon>Alteromonadaceae</taxon>
        <taxon>Alteromonas/Salinimonas group</taxon>
        <taxon>Alteromonas</taxon>
    </lineage>
</organism>
<dbReference type="RefSeq" id="WP_115593757.1">
    <property type="nucleotide sequence ID" value="NZ_QRHA01000008.1"/>
</dbReference>
<name>A0A3D8M571_9ALTE</name>
<dbReference type="OrthoDB" id="6336514at2"/>
<keyword evidence="3" id="KW-1185">Reference proteome</keyword>
<feature type="chain" id="PRO_5017535930" description="Solute-binding protein family 3/N-terminal domain-containing protein" evidence="1">
    <location>
        <begin position="25"/>
        <end position="227"/>
    </location>
</feature>
<comment type="caution">
    <text evidence="2">The sequence shown here is derived from an EMBL/GenBank/DDBJ whole genome shotgun (WGS) entry which is preliminary data.</text>
</comment>
<proteinExistence type="predicted"/>
<feature type="signal peptide" evidence="1">
    <location>
        <begin position="1"/>
        <end position="24"/>
    </location>
</feature>
<reference evidence="3" key="1">
    <citation type="submission" date="2018-08" db="EMBL/GenBank/DDBJ databases">
        <authorList>
            <person name="Zhang J."/>
            <person name="Du Z.-J."/>
        </authorList>
    </citation>
    <scope>NUCLEOTIDE SEQUENCE [LARGE SCALE GENOMIC DNA]</scope>
    <source>
        <strain evidence="3">KCTC 52655</strain>
    </source>
</reference>